<organism evidence="2 3">
    <name type="scientific">Boletus edulis BED1</name>
    <dbReference type="NCBI Taxonomy" id="1328754"/>
    <lineage>
        <taxon>Eukaryota</taxon>
        <taxon>Fungi</taxon>
        <taxon>Dikarya</taxon>
        <taxon>Basidiomycota</taxon>
        <taxon>Agaricomycotina</taxon>
        <taxon>Agaricomycetes</taxon>
        <taxon>Agaricomycetidae</taxon>
        <taxon>Boletales</taxon>
        <taxon>Boletineae</taxon>
        <taxon>Boletaceae</taxon>
        <taxon>Boletoideae</taxon>
        <taxon>Boletus</taxon>
    </lineage>
</organism>
<dbReference type="EMBL" id="WHUW01000002">
    <property type="protein sequence ID" value="KAF8451111.1"/>
    <property type="molecule type" value="Genomic_DNA"/>
</dbReference>
<dbReference type="Proteomes" id="UP001194468">
    <property type="component" value="Unassembled WGS sequence"/>
</dbReference>
<protein>
    <submittedName>
        <fullName evidence="2">Uncharacterized protein</fullName>
    </submittedName>
</protein>
<reference evidence="2" key="1">
    <citation type="submission" date="2019-10" db="EMBL/GenBank/DDBJ databases">
        <authorList>
            <consortium name="DOE Joint Genome Institute"/>
            <person name="Kuo A."/>
            <person name="Miyauchi S."/>
            <person name="Kiss E."/>
            <person name="Drula E."/>
            <person name="Kohler A."/>
            <person name="Sanchez-Garcia M."/>
            <person name="Andreopoulos B."/>
            <person name="Barry K.W."/>
            <person name="Bonito G."/>
            <person name="Buee M."/>
            <person name="Carver A."/>
            <person name="Chen C."/>
            <person name="Cichocki N."/>
            <person name="Clum A."/>
            <person name="Culley D."/>
            <person name="Crous P.W."/>
            <person name="Fauchery L."/>
            <person name="Girlanda M."/>
            <person name="Hayes R."/>
            <person name="Keri Z."/>
            <person name="LaButti K."/>
            <person name="Lipzen A."/>
            <person name="Lombard V."/>
            <person name="Magnuson J."/>
            <person name="Maillard F."/>
            <person name="Morin E."/>
            <person name="Murat C."/>
            <person name="Nolan M."/>
            <person name="Ohm R."/>
            <person name="Pangilinan J."/>
            <person name="Pereira M."/>
            <person name="Perotto S."/>
            <person name="Peter M."/>
            <person name="Riley R."/>
            <person name="Sitrit Y."/>
            <person name="Stielow B."/>
            <person name="Szollosi G."/>
            <person name="Zifcakova L."/>
            <person name="Stursova M."/>
            <person name="Spatafora J.W."/>
            <person name="Tedersoo L."/>
            <person name="Vaario L.-M."/>
            <person name="Yamada A."/>
            <person name="Yan M."/>
            <person name="Wang P."/>
            <person name="Xu J."/>
            <person name="Bruns T."/>
            <person name="Baldrian P."/>
            <person name="Vilgalys R."/>
            <person name="Henrissat B."/>
            <person name="Grigoriev I.V."/>
            <person name="Hibbett D."/>
            <person name="Nagy L.G."/>
            <person name="Martin F.M."/>
        </authorList>
    </citation>
    <scope>NUCLEOTIDE SEQUENCE</scope>
    <source>
        <strain evidence="2">BED1</strain>
    </source>
</reference>
<keyword evidence="3" id="KW-1185">Reference proteome</keyword>
<gene>
    <name evidence="2" type="ORF">L210DRAFT_945593</name>
</gene>
<evidence type="ECO:0000313" key="3">
    <source>
        <dbReference type="Proteomes" id="UP001194468"/>
    </source>
</evidence>
<sequence>MTHTVTMLVVGRRPLGHQARPGYAPARSATRDRSKTVHGQIVADPLTFFRNVDMGVVGYEGHRKLHTTVRHFRFRPLVDGTRIAARTITSDRLNRTGWNEGPDFVDQSLTMDDSNYASMALLIYKPSKLRWPPNRTGTLVRMPTKLTTSCESASDRPLYHVSCTDTKLSSSSFPHTLSPSIAGLPITHHGRYAGVGV</sequence>
<evidence type="ECO:0000256" key="1">
    <source>
        <dbReference type="SAM" id="MobiDB-lite"/>
    </source>
</evidence>
<proteinExistence type="predicted"/>
<evidence type="ECO:0000313" key="2">
    <source>
        <dbReference type="EMBL" id="KAF8451111.1"/>
    </source>
</evidence>
<accession>A0AAD4C7R3</accession>
<feature type="region of interest" description="Disordered" evidence="1">
    <location>
        <begin position="16"/>
        <end position="36"/>
    </location>
</feature>
<name>A0AAD4C7R3_BOLED</name>
<reference evidence="2" key="2">
    <citation type="journal article" date="2020" name="Nat. Commun.">
        <title>Large-scale genome sequencing of mycorrhizal fungi provides insights into the early evolution of symbiotic traits.</title>
        <authorList>
            <person name="Miyauchi S."/>
            <person name="Kiss E."/>
            <person name="Kuo A."/>
            <person name="Drula E."/>
            <person name="Kohler A."/>
            <person name="Sanchez-Garcia M."/>
            <person name="Morin E."/>
            <person name="Andreopoulos B."/>
            <person name="Barry K.W."/>
            <person name="Bonito G."/>
            <person name="Buee M."/>
            <person name="Carver A."/>
            <person name="Chen C."/>
            <person name="Cichocki N."/>
            <person name="Clum A."/>
            <person name="Culley D."/>
            <person name="Crous P.W."/>
            <person name="Fauchery L."/>
            <person name="Girlanda M."/>
            <person name="Hayes R.D."/>
            <person name="Keri Z."/>
            <person name="LaButti K."/>
            <person name="Lipzen A."/>
            <person name="Lombard V."/>
            <person name="Magnuson J."/>
            <person name="Maillard F."/>
            <person name="Murat C."/>
            <person name="Nolan M."/>
            <person name="Ohm R.A."/>
            <person name="Pangilinan J."/>
            <person name="Pereira M.F."/>
            <person name="Perotto S."/>
            <person name="Peter M."/>
            <person name="Pfister S."/>
            <person name="Riley R."/>
            <person name="Sitrit Y."/>
            <person name="Stielow J.B."/>
            <person name="Szollosi G."/>
            <person name="Zifcakova L."/>
            <person name="Stursova M."/>
            <person name="Spatafora J.W."/>
            <person name="Tedersoo L."/>
            <person name="Vaario L.M."/>
            <person name="Yamada A."/>
            <person name="Yan M."/>
            <person name="Wang P."/>
            <person name="Xu J."/>
            <person name="Bruns T."/>
            <person name="Baldrian P."/>
            <person name="Vilgalys R."/>
            <person name="Dunand C."/>
            <person name="Henrissat B."/>
            <person name="Grigoriev I.V."/>
            <person name="Hibbett D."/>
            <person name="Nagy L.G."/>
            <person name="Martin F.M."/>
        </authorList>
    </citation>
    <scope>NUCLEOTIDE SEQUENCE</scope>
    <source>
        <strain evidence="2">BED1</strain>
    </source>
</reference>
<feature type="non-terminal residue" evidence="2">
    <location>
        <position position="197"/>
    </location>
</feature>
<dbReference type="AlphaFoldDB" id="A0AAD4C7R3"/>
<comment type="caution">
    <text evidence="2">The sequence shown here is derived from an EMBL/GenBank/DDBJ whole genome shotgun (WGS) entry which is preliminary data.</text>
</comment>